<evidence type="ECO:0000313" key="2">
    <source>
        <dbReference type="EMBL" id="AEW72919.1"/>
    </source>
</evidence>
<evidence type="ECO:0000313" key="3">
    <source>
        <dbReference type="Proteomes" id="UP000007838"/>
    </source>
</evidence>
<gene>
    <name evidence="2" type="ORF">EcWSU1_01480</name>
</gene>
<keyword evidence="1" id="KW-1133">Transmembrane helix</keyword>
<name>G8LGZ5_9ENTR</name>
<dbReference type="KEGG" id="eec:EcWSU1_01480"/>
<accession>G8LGZ5</accession>
<dbReference type="AlphaFoldDB" id="G8LGZ5"/>
<feature type="transmembrane region" description="Helical" evidence="1">
    <location>
        <begin position="69"/>
        <end position="87"/>
    </location>
</feature>
<keyword evidence="1" id="KW-0812">Transmembrane</keyword>
<organism evidence="2 3">
    <name type="scientific">Enterobacter ludwigii</name>
    <dbReference type="NCBI Taxonomy" id="299767"/>
    <lineage>
        <taxon>Bacteria</taxon>
        <taxon>Pseudomonadati</taxon>
        <taxon>Pseudomonadota</taxon>
        <taxon>Gammaproteobacteria</taxon>
        <taxon>Enterobacterales</taxon>
        <taxon>Enterobacteriaceae</taxon>
        <taxon>Enterobacter</taxon>
        <taxon>Enterobacter cloacae complex</taxon>
    </lineage>
</organism>
<reference evidence="2 3" key="1">
    <citation type="journal article" date="2011" name="Stand. Genomic Sci.">
        <title>Complete genome of the onion pathogen Enterobacter cloacae EcWSU1.</title>
        <authorList>
            <person name="Humann J.L."/>
            <person name="Wildung M."/>
            <person name="Cheng C.H."/>
            <person name="Lee T."/>
            <person name="Stewart J.E."/>
            <person name="Drew J.C."/>
            <person name="Triplett E.W."/>
            <person name="Main D."/>
            <person name="Schroeder B.K."/>
        </authorList>
    </citation>
    <scope>NUCLEOTIDE SEQUENCE [LARGE SCALE GENOMIC DNA]</scope>
    <source>
        <strain evidence="2 3">EcWSU1</strain>
    </source>
</reference>
<dbReference type="Proteomes" id="UP000007838">
    <property type="component" value="Chromosome"/>
</dbReference>
<evidence type="ECO:0000256" key="1">
    <source>
        <dbReference type="SAM" id="Phobius"/>
    </source>
</evidence>
<protein>
    <submittedName>
        <fullName evidence="2">Uncharacterized protein</fullName>
    </submittedName>
</protein>
<keyword evidence="1" id="KW-0472">Membrane</keyword>
<dbReference type="EMBL" id="CP002886">
    <property type="protein sequence ID" value="AEW72919.1"/>
    <property type="molecule type" value="Genomic_DNA"/>
</dbReference>
<dbReference type="HOGENOM" id="CLU_577139_0_0_6"/>
<feature type="transmembrane region" description="Helical" evidence="1">
    <location>
        <begin position="41"/>
        <end position="63"/>
    </location>
</feature>
<sequence length="473" mass="51879">MPVFQRLRLAHYAADWDRACLSCAYRIKIGKCDHSLRPQGYIANITATIALTVAFYRAILILSGEPGELFANLAFKTSVCGVIIAGLCHLLREIFLPGGVGIGFVVGVAVFLPIPHLFHQFGRRIAQMNRHVIIRAFTGVGHGRFKGGIDSVTFRCAGQINNRLSDSTLAFSRPDAGKAVPGRNSHLHGARVGIPDIFRGNRQAATGHIQRIATGGDNAGIPVKRRIGRAAAHGLMQCRNQIVKPIAFIVETRAALPGDFGEQRRFQYPLAGRIHFGHIGHHFQRIECPAGVAVNQFSDRPARVVRQNDILPAVAARVIVHRLRENLFNILHGQGFEQVNTCAGKQRGIEFKRRVFGGGTDEENGAVFNVRQESILLAFIETVNFVDKENGTSPGIAVLPRTFNRLADLLHAGRDCRDALDIRVSIAGDNFRERGFACTGWAPEDHGVQMPGLNGTRQGFPRSQQVLLADVLR</sequence>
<dbReference type="eggNOG" id="ENOG502ZJ74">
    <property type="taxonomic scope" value="Bacteria"/>
</dbReference>
<feature type="transmembrane region" description="Helical" evidence="1">
    <location>
        <begin position="94"/>
        <end position="114"/>
    </location>
</feature>
<proteinExistence type="predicted"/>